<gene>
    <name evidence="1" type="ORF">OCBIM_22034031mg</name>
</gene>
<reference evidence="1" key="1">
    <citation type="submission" date="2015-07" db="EMBL/GenBank/DDBJ databases">
        <title>MeaNS - Measles Nucleotide Surveillance Program.</title>
        <authorList>
            <person name="Tran T."/>
            <person name="Druce J."/>
        </authorList>
    </citation>
    <scope>NUCLEOTIDE SEQUENCE</scope>
    <source>
        <strain evidence="1">UCB-OBI-ISO-001</strain>
        <tissue evidence="1">Gonad</tissue>
    </source>
</reference>
<organism evidence="1">
    <name type="scientific">Octopus bimaculoides</name>
    <name type="common">California two-spotted octopus</name>
    <dbReference type="NCBI Taxonomy" id="37653"/>
    <lineage>
        <taxon>Eukaryota</taxon>
        <taxon>Metazoa</taxon>
        <taxon>Spiralia</taxon>
        <taxon>Lophotrochozoa</taxon>
        <taxon>Mollusca</taxon>
        <taxon>Cephalopoda</taxon>
        <taxon>Coleoidea</taxon>
        <taxon>Octopodiformes</taxon>
        <taxon>Octopoda</taxon>
        <taxon>Incirrata</taxon>
        <taxon>Octopodidae</taxon>
        <taxon>Octopus</taxon>
    </lineage>
</organism>
<sequence length="94" mass="11431">MYSLKSIHLPPRKLFWTRITERTESVIKRMHWKSFFENLSTTSSANEFGFKTCKSSPKVKDIETFEDDLWNIRMKVRFRHSFYPFLRSLNDYVT</sequence>
<dbReference type="AlphaFoldDB" id="A0A0L8I5C0"/>
<protein>
    <submittedName>
        <fullName evidence="1">Uncharacterized protein</fullName>
    </submittedName>
</protein>
<name>A0A0L8I5C0_OCTBM</name>
<accession>A0A0L8I5C0</accession>
<dbReference type="EMBL" id="KQ416508">
    <property type="protein sequence ID" value="KOF96657.1"/>
    <property type="molecule type" value="Genomic_DNA"/>
</dbReference>
<evidence type="ECO:0000313" key="1">
    <source>
        <dbReference type="EMBL" id="KOF96657.1"/>
    </source>
</evidence>
<proteinExistence type="predicted"/>